<dbReference type="InterPro" id="IPR011993">
    <property type="entry name" value="PH-like_dom_sf"/>
</dbReference>
<proteinExistence type="predicted"/>
<feature type="region of interest" description="Disordered" evidence="1">
    <location>
        <begin position="45"/>
        <end position="130"/>
    </location>
</feature>
<gene>
    <name evidence="2" type="ORF">HOLleu_07403</name>
</gene>
<dbReference type="AlphaFoldDB" id="A0A9Q1CG36"/>
<sequence length="426" mass="47831">MMSLPLPPTDEELKSASGIKKTDSGYGGTVYADLKFEDFEKASKTGGMKLGPAFSDLDSLDVSCQDDDEDEQKQDRNGDVKIEGKEKTNPLFHTLHRNVNRPESDLERRISHRDSTRNLLPEDDDDSTHSIDVQPSVLIRRQPSSSGMVVFPYDPQSKETLERLSVEHTSHMQLKRLINKELNKISRDADVRIQHLNGGLSYPAFLKDILFDDELYMFNNGHLRFSSVVFHNLQEVISDSVQGPGRARTFGVKAPQKPPFLSGRAYLTNHRLILISAEKQRGASVASKGTRSSSYYLKALNRDTLDFMSIPLTNIRGMELHASLGYSASANISSRNVFFGLLDCCESMLPGESSCTKWFTSDRTSHGSNNRTLTLGVMLPPWLHPTNVCIHASQEVGMRTIRDFMVELQHITPALRTYPQRPSNEN</sequence>
<evidence type="ECO:0000313" key="2">
    <source>
        <dbReference type="EMBL" id="KAJ8044617.1"/>
    </source>
</evidence>
<dbReference type="Gene3D" id="2.30.29.30">
    <property type="entry name" value="Pleckstrin-homology domain (PH domain)/Phosphotyrosine-binding domain (PTB)"/>
    <property type="match status" value="1"/>
</dbReference>
<protein>
    <submittedName>
        <fullName evidence="2">Uncharacterized protein</fullName>
    </submittedName>
</protein>
<feature type="compositionally biased region" description="Basic and acidic residues" evidence="1">
    <location>
        <begin position="73"/>
        <end position="88"/>
    </location>
</feature>
<dbReference type="Proteomes" id="UP001152320">
    <property type="component" value="Chromosome 3"/>
</dbReference>
<reference evidence="2" key="1">
    <citation type="submission" date="2021-10" db="EMBL/GenBank/DDBJ databases">
        <title>Tropical sea cucumber genome reveals ecological adaptation and Cuvierian tubules defense mechanism.</title>
        <authorList>
            <person name="Chen T."/>
        </authorList>
    </citation>
    <scope>NUCLEOTIDE SEQUENCE</scope>
    <source>
        <strain evidence="2">Nanhai2018</strain>
        <tissue evidence="2">Muscle</tissue>
    </source>
</reference>
<organism evidence="2 3">
    <name type="scientific">Holothuria leucospilota</name>
    <name type="common">Black long sea cucumber</name>
    <name type="synonym">Mertensiothuria leucospilota</name>
    <dbReference type="NCBI Taxonomy" id="206669"/>
    <lineage>
        <taxon>Eukaryota</taxon>
        <taxon>Metazoa</taxon>
        <taxon>Echinodermata</taxon>
        <taxon>Eleutherozoa</taxon>
        <taxon>Echinozoa</taxon>
        <taxon>Holothuroidea</taxon>
        <taxon>Aspidochirotacea</taxon>
        <taxon>Aspidochirotida</taxon>
        <taxon>Holothuriidae</taxon>
        <taxon>Holothuria</taxon>
    </lineage>
</organism>
<dbReference type="OrthoDB" id="5963802at2759"/>
<feature type="compositionally biased region" description="Basic and acidic residues" evidence="1">
    <location>
        <begin position="100"/>
        <end position="116"/>
    </location>
</feature>
<dbReference type="EMBL" id="JAIZAY010000003">
    <property type="protein sequence ID" value="KAJ8044617.1"/>
    <property type="molecule type" value="Genomic_DNA"/>
</dbReference>
<accession>A0A9Q1CG36</accession>
<keyword evidence="3" id="KW-1185">Reference proteome</keyword>
<evidence type="ECO:0000313" key="3">
    <source>
        <dbReference type="Proteomes" id="UP001152320"/>
    </source>
</evidence>
<evidence type="ECO:0000256" key="1">
    <source>
        <dbReference type="SAM" id="MobiDB-lite"/>
    </source>
</evidence>
<comment type="caution">
    <text evidence="2">The sequence shown here is derived from an EMBL/GenBank/DDBJ whole genome shotgun (WGS) entry which is preliminary data.</text>
</comment>
<name>A0A9Q1CG36_HOLLE</name>
<feature type="region of interest" description="Disordered" evidence="1">
    <location>
        <begin position="1"/>
        <end position="27"/>
    </location>
</feature>